<evidence type="ECO:0000256" key="1">
    <source>
        <dbReference type="SAM" id="Phobius"/>
    </source>
</evidence>
<accession>A0AAU8EG43</accession>
<keyword evidence="1" id="KW-0472">Membrane</keyword>
<sequence>MAPRRDEITLRGALIRLSVLLIGCLAIWVTQQWELGWMAGLPLLGVAFGILDTVSGNER</sequence>
<feature type="transmembrane region" description="Helical" evidence="1">
    <location>
        <begin position="35"/>
        <end position="54"/>
    </location>
</feature>
<reference evidence="2" key="1">
    <citation type="submission" date="2024-06" db="EMBL/GenBank/DDBJ databases">
        <authorList>
            <person name="Logan R."/>
            <person name="Biratu M.A."/>
            <person name="Chestnut P.R."/>
            <person name="Colombo E.M."/>
            <person name="Cuello R.A."/>
            <person name="Duno H.C."/>
            <person name="Karki J."/>
            <person name="Magloire W.D."/>
            <person name="Pozar I.R."/>
            <person name="Rearick M.C."/>
            <person name="Reed J.M."/>
            <person name="Waterman M.J.F."/>
        </authorList>
    </citation>
    <scope>NUCLEOTIDE SEQUENCE</scope>
</reference>
<organism evidence="2">
    <name type="scientific">Microbacterium phage Judebell</name>
    <dbReference type="NCBI Taxonomy" id="3230835"/>
    <lineage>
        <taxon>Viruses</taxon>
        <taxon>Duplodnaviria</taxon>
        <taxon>Heunggongvirae</taxon>
        <taxon>Uroviricota</taxon>
        <taxon>Caudoviricetes</taxon>
        <taxon>Squashvirus</taxon>
    </lineage>
</organism>
<keyword evidence="1" id="KW-1133">Transmembrane helix</keyword>
<keyword evidence="1" id="KW-0812">Transmembrane</keyword>
<evidence type="ECO:0000313" key="2">
    <source>
        <dbReference type="EMBL" id="XCG97286.1"/>
    </source>
</evidence>
<evidence type="ECO:0008006" key="3">
    <source>
        <dbReference type="Google" id="ProtNLM"/>
    </source>
</evidence>
<name>A0AAU8EG43_9CAUD</name>
<feature type="transmembrane region" description="Helical" evidence="1">
    <location>
        <begin position="12"/>
        <end position="29"/>
    </location>
</feature>
<dbReference type="EMBL" id="PP946909">
    <property type="protein sequence ID" value="XCG97286.1"/>
    <property type="molecule type" value="Genomic_DNA"/>
</dbReference>
<proteinExistence type="predicted"/>
<protein>
    <recommendedName>
        <fullName evidence="3">DUF2892 domain-containing protein</fullName>
    </recommendedName>
</protein>